<name>A0ACC2QG09_9NEOP</name>
<gene>
    <name evidence="1" type="ORF">PYW08_013177</name>
</gene>
<organism evidence="1 2">
    <name type="scientific">Mythimna loreyi</name>
    <dbReference type="NCBI Taxonomy" id="667449"/>
    <lineage>
        <taxon>Eukaryota</taxon>
        <taxon>Metazoa</taxon>
        <taxon>Ecdysozoa</taxon>
        <taxon>Arthropoda</taxon>
        <taxon>Hexapoda</taxon>
        <taxon>Insecta</taxon>
        <taxon>Pterygota</taxon>
        <taxon>Neoptera</taxon>
        <taxon>Endopterygota</taxon>
        <taxon>Lepidoptera</taxon>
        <taxon>Glossata</taxon>
        <taxon>Ditrysia</taxon>
        <taxon>Noctuoidea</taxon>
        <taxon>Noctuidae</taxon>
        <taxon>Noctuinae</taxon>
        <taxon>Hadenini</taxon>
        <taxon>Mythimna</taxon>
    </lineage>
</organism>
<keyword evidence="2" id="KW-1185">Reference proteome</keyword>
<comment type="caution">
    <text evidence="1">The sequence shown here is derived from an EMBL/GenBank/DDBJ whole genome shotgun (WGS) entry which is preliminary data.</text>
</comment>
<evidence type="ECO:0000313" key="1">
    <source>
        <dbReference type="EMBL" id="KAJ8715892.1"/>
    </source>
</evidence>
<dbReference type="Proteomes" id="UP001231649">
    <property type="component" value="Chromosome 4"/>
</dbReference>
<reference evidence="1" key="1">
    <citation type="submission" date="2023-03" db="EMBL/GenBank/DDBJ databases">
        <title>Chromosome-level genomes of two armyworms, Mythimna separata and Mythimna loreyi, provide insights into the biosynthesis and reception of sex pheromones.</title>
        <authorList>
            <person name="Zhao H."/>
        </authorList>
    </citation>
    <scope>NUCLEOTIDE SEQUENCE</scope>
    <source>
        <strain evidence="1">BeijingLab</strain>
    </source>
</reference>
<protein>
    <submittedName>
        <fullName evidence="1">Uncharacterized protein</fullName>
    </submittedName>
</protein>
<dbReference type="EMBL" id="CM056780">
    <property type="protein sequence ID" value="KAJ8715892.1"/>
    <property type="molecule type" value="Genomic_DNA"/>
</dbReference>
<evidence type="ECO:0000313" key="2">
    <source>
        <dbReference type="Proteomes" id="UP001231649"/>
    </source>
</evidence>
<accession>A0ACC2QG09</accession>
<proteinExistence type="predicted"/>
<sequence>MFLILFCLILIYFPFNNGVEIISDTDLYRTLFGDIGSMQDLFLNESDDQPPTSRNADPTRRDSDPTRSDSNTTRRDSNTTRRASEPVDENDDFEALELPNLFDFNRANLPNHTFDMEDFITIDEQYSNFSKEYKNFGIKKPMRNQTRDELKNKTRRSWDDPDDYWHGESIEEYKRQRFVMVLAQFALHCRYEVGKALLHRDLIRHDKRYKLGYLFNRMRRLKTEQLKQIGAAWRRNHDFDRADVLALMRSYERVVHFDVDMRDTANLIKMIYNKDEPYDYFVTKGKA</sequence>